<dbReference type="InterPro" id="IPR014770">
    <property type="entry name" value="Munc13_1"/>
</dbReference>
<organism evidence="2 3">
    <name type="scientific">Acrasis kona</name>
    <dbReference type="NCBI Taxonomy" id="1008807"/>
    <lineage>
        <taxon>Eukaryota</taxon>
        <taxon>Discoba</taxon>
        <taxon>Heterolobosea</taxon>
        <taxon>Tetramitia</taxon>
        <taxon>Eutetramitia</taxon>
        <taxon>Acrasidae</taxon>
        <taxon>Acrasis</taxon>
    </lineage>
</organism>
<reference evidence="2 3" key="1">
    <citation type="submission" date="2024-03" db="EMBL/GenBank/DDBJ databases">
        <title>The Acrasis kona genome and developmental transcriptomes reveal deep origins of eukaryotic multicellular pathways.</title>
        <authorList>
            <person name="Sheikh S."/>
            <person name="Fu C.-J."/>
            <person name="Brown M.W."/>
            <person name="Baldauf S.L."/>
        </authorList>
    </citation>
    <scope>NUCLEOTIDE SEQUENCE [LARGE SCALE GENOMIC DNA]</scope>
    <source>
        <strain evidence="2 3">ATCC MYA-3509</strain>
    </source>
</reference>
<proteinExistence type="predicted"/>
<name>A0AAW2ZAM4_9EUKA</name>
<evidence type="ECO:0000259" key="1">
    <source>
        <dbReference type="PROSITE" id="PS51258"/>
    </source>
</evidence>
<dbReference type="AlphaFoldDB" id="A0AAW2ZAM4"/>
<evidence type="ECO:0000313" key="3">
    <source>
        <dbReference type="Proteomes" id="UP001431209"/>
    </source>
</evidence>
<comment type="caution">
    <text evidence="2">The sequence shown here is derived from an EMBL/GenBank/DDBJ whole genome shotgun (WGS) entry which is preliminary data.</text>
</comment>
<dbReference type="PROSITE" id="PS51258">
    <property type="entry name" value="MHD1"/>
    <property type="match status" value="1"/>
</dbReference>
<keyword evidence="3" id="KW-1185">Reference proteome</keyword>
<dbReference type="Gene3D" id="1.10.357.50">
    <property type="match status" value="1"/>
</dbReference>
<dbReference type="EMBL" id="JAOPGA020001276">
    <property type="protein sequence ID" value="KAL0486881.1"/>
    <property type="molecule type" value="Genomic_DNA"/>
</dbReference>
<dbReference type="Proteomes" id="UP001431209">
    <property type="component" value="Unassembled WGS sequence"/>
</dbReference>
<accession>A0AAW2ZAM4</accession>
<gene>
    <name evidence="2" type="ORF">AKO1_001221</name>
</gene>
<feature type="domain" description="MHD1" evidence="1">
    <location>
        <begin position="56"/>
        <end position="180"/>
    </location>
</feature>
<protein>
    <recommendedName>
        <fullName evidence="1">MHD1 domain-containing protein</fullName>
    </recommendedName>
</protein>
<feature type="non-terminal residue" evidence="2">
    <location>
        <position position="1"/>
    </location>
</feature>
<evidence type="ECO:0000313" key="2">
    <source>
        <dbReference type="EMBL" id="KAL0486881.1"/>
    </source>
</evidence>
<feature type="non-terminal residue" evidence="2">
    <location>
        <position position="180"/>
    </location>
</feature>
<sequence length="180" mass="21332">LLDELDNQENEHFFFESLCEYNPDSRIIAAHQILIMFINDACIELVNQDEFNEWMTKLLHIFKKFLKVLSKYRADFKLIIPLLKPIQVLLEPHLAKWISMIQSKFDGYLESSLKFEKYEFVENSKNGTSLIDLFTFLEQPIQMLQKMYIPSIHPFFRAYAQCLSGMVQQYAHHMCNVPKS</sequence>